<evidence type="ECO:0000313" key="3">
    <source>
        <dbReference type="Proteomes" id="UP000289260"/>
    </source>
</evidence>
<dbReference type="RefSeq" id="WP_130110282.1">
    <property type="nucleotide sequence ID" value="NZ_CP035806.1"/>
</dbReference>
<dbReference type="InterPro" id="IPR013108">
    <property type="entry name" value="Amidohydro_3"/>
</dbReference>
<evidence type="ECO:0000259" key="1">
    <source>
        <dbReference type="Pfam" id="PF07969"/>
    </source>
</evidence>
<name>A0A4P6KGI0_9MICO</name>
<dbReference type="Gene3D" id="2.30.40.10">
    <property type="entry name" value="Urease, subunit C, domain 1"/>
    <property type="match status" value="1"/>
</dbReference>
<dbReference type="GO" id="GO:0016810">
    <property type="term" value="F:hydrolase activity, acting on carbon-nitrogen (but not peptide) bonds"/>
    <property type="evidence" value="ECO:0007669"/>
    <property type="project" value="InterPro"/>
</dbReference>
<dbReference type="SUPFAM" id="SSF51556">
    <property type="entry name" value="Metallo-dependent hydrolases"/>
    <property type="match status" value="1"/>
</dbReference>
<dbReference type="KEGG" id="ltr:EVS81_10095"/>
<dbReference type="OrthoDB" id="3173428at2"/>
<dbReference type="PANTHER" id="PTHR22642:SF2">
    <property type="entry name" value="PROTEIN LONG AFTER FAR-RED 3"/>
    <property type="match status" value="1"/>
</dbReference>
<keyword evidence="2" id="KW-0378">Hydrolase</keyword>
<dbReference type="AlphaFoldDB" id="A0A4P6KGI0"/>
<dbReference type="CDD" id="cd01300">
    <property type="entry name" value="YtcJ_like"/>
    <property type="match status" value="1"/>
</dbReference>
<dbReference type="InterPro" id="IPR011059">
    <property type="entry name" value="Metal-dep_hydrolase_composite"/>
</dbReference>
<dbReference type="InterPro" id="IPR033932">
    <property type="entry name" value="YtcJ-like"/>
</dbReference>
<dbReference type="SUPFAM" id="SSF51338">
    <property type="entry name" value="Composite domain of metallo-dependent hydrolases"/>
    <property type="match status" value="1"/>
</dbReference>
<accession>A0A4P6KGI0</accession>
<dbReference type="Gene3D" id="3.20.20.140">
    <property type="entry name" value="Metal-dependent hydrolases"/>
    <property type="match status" value="1"/>
</dbReference>
<protein>
    <submittedName>
        <fullName evidence="2">Amidohydrolase</fullName>
    </submittedName>
</protein>
<sequence>MRLDLILRAREILTMDPARPTATSVGVIGGRIVGFDGELAGLEAERVLDFGDAVATPGLIDAHCHTAWWGLGLAAVDLSTARGLDDLYGRIAAEVARLDELGDPDAWVHGTGFNQAHHGGGFPDIARLDEITGDRPLYLRHTSGHASITNTATLRLVGALEPGFENPVGGVVVRDGSGAPTGLVEEAAQGLVQALLLPYSRERLVEALDAATSRYAEQGITSFTEAGVGGGWIGHSPVEVAAYQAASERGRLHARAQLMPAIDALRPLEGHAADFHGEGRGAGLDLGIRTGFGDDAVRFGHVKVFLDGSLLGATAAVTEDFCGHANHGNRGYLLDDPETYRERALGAYRAGWPLALHAIGDAAIDLALDIIEEAQDRYGRLDVPCRIEHFAIARPDQVERAGRLGVAVTPQAGFIGSFGEQMADRVGPERRDWLYRGRSVIDAGVILAGSSDLPVADNDLRRGMQSAVDRIADGGAALGPAEAITPEEALRTHTEWAARATGQLADKGTLERGKLADIAVFSASPLTAPSIAGLDIVATVLGGELSHDARS</sequence>
<dbReference type="Pfam" id="PF07969">
    <property type="entry name" value="Amidohydro_3"/>
    <property type="match status" value="1"/>
</dbReference>
<feature type="domain" description="Amidohydrolase 3" evidence="1">
    <location>
        <begin position="47"/>
        <end position="545"/>
    </location>
</feature>
<organism evidence="2 3">
    <name type="scientific">Leucobacter triazinivorans</name>
    <dbReference type="NCBI Taxonomy" id="1784719"/>
    <lineage>
        <taxon>Bacteria</taxon>
        <taxon>Bacillati</taxon>
        <taxon>Actinomycetota</taxon>
        <taxon>Actinomycetes</taxon>
        <taxon>Micrococcales</taxon>
        <taxon>Microbacteriaceae</taxon>
        <taxon>Leucobacter</taxon>
    </lineage>
</organism>
<dbReference type="InterPro" id="IPR032466">
    <property type="entry name" value="Metal_Hydrolase"/>
</dbReference>
<proteinExistence type="predicted"/>
<dbReference type="EMBL" id="CP035806">
    <property type="protein sequence ID" value="QBE49151.1"/>
    <property type="molecule type" value="Genomic_DNA"/>
</dbReference>
<keyword evidence="3" id="KW-1185">Reference proteome</keyword>
<evidence type="ECO:0000313" key="2">
    <source>
        <dbReference type="EMBL" id="QBE49151.1"/>
    </source>
</evidence>
<dbReference type="Gene3D" id="3.10.310.70">
    <property type="match status" value="1"/>
</dbReference>
<gene>
    <name evidence="2" type="ORF">EVS81_10095</name>
</gene>
<dbReference type="PANTHER" id="PTHR22642">
    <property type="entry name" value="IMIDAZOLONEPROPIONASE"/>
    <property type="match status" value="1"/>
</dbReference>
<dbReference type="Proteomes" id="UP000289260">
    <property type="component" value="Chromosome"/>
</dbReference>
<reference evidence="2 3" key="1">
    <citation type="submission" date="2019-02" db="EMBL/GenBank/DDBJ databases">
        <authorList>
            <person name="Sun L."/>
            <person name="Pan D."/>
            <person name="Wu X."/>
        </authorList>
    </citation>
    <scope>NUCLEOTIDE SEQUENCE [LARGE SCALE GENOMIC DNA]</scope>
    <source>
        <strain evidence="2 3">JW-1</strain>
    </source>
</reference>